<evidence type="ECO:0000313" key="1">
    <source>
        <dbReference type="EMBL" id="PYC69190.1"/>
    </source>
</evidence>
<comment type="caution">
    <text evidence="1">The sequence shown here is derived from an EMBL/GenBank/DDBJ whole genome shotgun (WGS) entry which is preliminary data.</text>
</comment>
<dbReference type="Proteomes" id="UP000248039">
    <property type="component" value="Unassembled WGS sequence"/>
</dbReference>
<dbReference type="EMBL" id="PYBW01000130">
    <property type="protein sequence ID" value="PYC69190.1"/>
    <property type="molecule type" value="Genomic_DNA"/>
</dbReference>
<proteinExistence type="predicted"/>
<name>A0A2V4N969_9ACTN</name>
<gene>
    <name evidence="1" type="ORF">C7C46_28230</name>
</gene>
<keyword evidence="2" id="KW-1185">Reference proteome</keyword>
<dbReference type="OrthoDB" id="3955334at2"/>
<accession>A0A2V4N969</accession>
<dbReference type="RefSeq" id="WP_110672766.1">
    <property type="nucleotide sequence ID" value="NZ_PYBW01000130.1"/>
</dbReference>
<sequence length="426" mass="46508">MEKFDEGLRCQDVHAGLRNVDPNSGSLTPLADTQLIGMAASLAALVRGQEVIDNAQALRAVAAEQLDVSVFAFDQVVLALADMGFVEGVQRSGGKITRFTESVPYYDDLYAKLGEAWRDRQPSETEEQMVLLVDYLADGPVPEEEAASKVGMDSAMLPSLLEVGERSGLVKRIQMPDGDVLYSPFFGFENPQVIAELVRDHGADQLAEAFAAVRGEQGLPVGDSQPLLQDAIKRGLILAPAVELPNSTVQPFAALPYTLDRELLRNRKPVLEKALAVLACLRCGQHFGGATNLSPDALVAVIDKLLDPNRGFLYPHESHERQYRLVHAAGLIAFDPDMMPGGRWVTPRFIDTPDNREALRVARDLIAFGEQLDGRVGDEQARQTLALGQPFTAPMQTMQRTRIKAPVSPKQWQSVVNAALGRGHAR</sequence>
<protein>
    <submittedName>
        <fullName evidence="1">Uncharacterized protein</fullName>
    </submittedName>
</protein>
<organism evidence="1 2">
    <name type="scientific">Streptomyces tateyamensis</name>
    <dbReference type="NCBI Taxonomy" id="565073"/>
    <lineage>
        <taxon>Bacteria</taxon>
        <taxon>Bacillati</taxon>
        <taxon>Actinomycetota</taxon>
        <taxon>Actinomycetes</taxon>
        <taxon>Kitasatosporales</taxon>
        <taxon>Streptomycetaceae</taxon>
        <taxon>Streptomyces</taxon>
    </lineage>
</organism>
<evidence type="ECO:0000313" key="2">
    <source>
        <dbReference type="Proteomes" id="UP000248039"/>
    </source>
</evidence>
<reference evidence="1 2" key="1">
    <citation type="submission" date="2018-03" db="EMBL/GenBank/DDBJ databases">
        <title>Bioinformatic expansion and discovery of thiopeptide antibiotics.</title>
        <authorList>
            <person name="Schwalen C.J."/>
            <person name="Hudson G.A."/>
            <person name="Mitchell D.A."/>
        </authorList>
    </citation>
    <scope>NUCLEOTIDE SEQUENCE [LARGE SCALE GENOMIC DNA]</scope>
    <source>
        <strain evidence="1 2">ATCC 21389</strain>
    </source>
</reference>
<dbReference type="AlphaFoldDB" id="A0A2V4N969"/>